<dbReference type="Pfam" id="PF05134">
    <property type="entry name" value="T2SSL"/>
    <property type="match status" value="1"/>
</dbReference>
<sequence>MEQLIVRLGGADNPVTHWLVWSTEQQDIIASGQLNDDHELSSLAQRAGTRPVIALIPGSEVNLTHVELPAKAGRKAMAAIPYMLEEELAEDIDALFFALGPRSNEQQAVAIIRRATLLDYQQRLTEAGLFCDKLIPDTLAMPCTEDHWSFITLGDEVLIRQSQWMGMQGHRDWVLGALALSAKQQAEPVVLDNYSDVTLPPMANIDVQVMPLEMPMQVLAVGAIAQPFNLLQGEFKIRRERSVKLGQWRAAAVLAGLALTTTLVDRGLELQQLSQQRASLSEQIAAEYQRGFPQGGAYRDLRRKVRDNMTRLEQGGGSASMLVFMSQLSEAFATSQVKPQTLRFDSKRAELRMLAEADNFEALEQFKRLAEAKGFTVEQGAINNRDNTFIGSLSIRS</sequence>
<evidence type="ECO:0000259" key="12">
    <source>
        <dbReference type="Pfam" id="PF12693"/>
    </source>
</evidence>
<feature type="domain" description="GspL cytoplasmic actin-ATPase-like" evidence="11">
    <location>
        <begin position="4"/>
        <end position="237"/>
    </location>
</feature>
<evidence type="ECO:0000256" key="1">
    <source>
        <dbReference type="ARBA" id="ARBA00004377"/>
    </source>
</evidence>
<gene>
    <name evidence="13" type="primary">gspL</name>
    <name evidence="13" type="ORF">LJ739_12405</name>
</gene>
<dbReference type="InterPro" id="IPR024230">
    <property type="entry name" value="GspL_cyto_dom"/>
</dbReference>
<dbReference type="InterPro" id="IPR025691">
    <property type="entry name" value="GspL_pp_dom"/>
</dbReference>
<evidence type="ECO:0000313" key="14">
    <source>
        <dbReference type="Proteomes" id="UP001520878"/>
    </source>
</evidence>
<comment type="function">
    <text evidence="10">Inner membrane component of the type II secretion system required for the energy-dependent secretion of extracellular factors such as proteases and toxins from the periplasm.</text>
</comment>
<keyword evidence="3 10" id="KW-0813">Transport</keyword>
<evidence type="ECO:0000256" key="5">
    <source>
        <dbReference type="ARBA" id="ARBA00022519"/>
    </source>
</evidence>
<keyword evidence="5" id="KW-0997">Cell inner membrane</keyword>
<dbReference type="Gene3D" id="3.30.1360.100">
    <property type="entry name" value="General secretion pathway protein M, EpsM"/>
    <property type="match status" value="1"/>
</dbReference>
<keyword evidence="4" id="KW-1003">Cell membrane</keyword>
<evidence type="ECO:0000256" key="7">
    <source>
        <dbReference type="ARBA" id="ARBA00022927"/>
    </source>
</evidence>
<keyword evidence="6" id="KW-0812">Transmembrane</keyword>
<organism evidence="13 14">
    <name type="scientific">Fluctibacter halophilus</name>
    <dbReference type="NCBI Taxonomy" id="226011"/>
    <lineage>
        <taxon>Bacteria</taxon>
        <taxon>Pseudomonadati</taxon>
        <taxon>Pseudomonadota</taxon>
        <taxon>Gammaproteobacteria</taxon>
        <taxon>Alteromonadales</taxon>
        <taxon>Alteromonadaceae</taxon>
        <taxon>Fluctibacter</taxon>
    </lineage>
</organism>
<keyword evidence="7 10" id="KW-0653">Protein transport</keyword>
<proteinExistence type="inferred from homology"/>
<dbReference type="Gene3D" id="3.30.420.370">
    <property type="match status" value="1"/>
</dbReference>
<dbReference type="Proteomes" id="UP001520878">
    <property type="component" value="Unassembled WGS sequence"/>
</dbReference>
<keyword evidence="14" id="KW-1185">Reference proteome</keyword>
<accession>A0ABS8G923</accession>
<evidence type="ECO:0000259" key="11">
    <source>
        <dbReference type="Pfam" id="PF05134"/>
    </source>
</evidence>
<comment type="subcellular location">
    <subcellularLocation>
        <location evidence="1">Cell inner membrane</location>
        <topology evidence="1">Single-pass membrane protein</topology>
    </subcellularLocation>
</comment>
<dbReference type="EMBL" id="JAJEWP010000003">
    <property type="protein sequence ID" value="MCC2617045.1"/>
    <property type="molecule type" value="Genomic_DNA"/>
</dbReference>
<dbReference type="PIRSF" id="PIRSF015761">
    <property type="entry name" value="Protein_L"/>
    <property type="match status" value="1"/>
</dbReference>
<dbReference type="CDD" id="cd24017">
    <property type="entry name" value="ASKHA_T2SSL_N"/>
    <property type="match status" value="1"/>
</dbReference>
<dbReference type="InterPro" id="IPR043129">
    <property type="entry name" value="ATPase_NBD"/>
</dbReference>
<dbReference type="Gene3D" id="3.30.420.380">
    <property type="match status" value="1"/>
</dbReference>
<evidence type="ECO:0000256" key="4">
    <source>
        <dbReference type="ARBA" id="ARBA00022475"/>
    </source>
</evidence>
<evidence type="ECO:0000256" key="2">
    <source>
        <dbReference type="ARBA" id="ARBA00005318"/>
    </source>
</evidence>
<dbReference type="InterPro" id="IPR007812">
    <property type="entry name" value="T2SS_protein-GspL"/>
</dbReference>
<evidence type="ECO:0000256" key="9">
    <source>
        <dbReference type="ARBA" id="ARBA00023136"/>
    </source>
</evidence>
<evidence type="ECO:0000256" key="10">
    <source>
        <dbReference type="PIRNR" id="PIRNR015761"/>
    </source>
</evidence>
<keyword evidence="9" id="KW-0472">Membrane</keyword>
<protein>
    <recommendedName>
        <fullName evidence="10">Type II secretion system protein L</fullName>
        <shortName evidence="10">T2SS protein L</shortName>
    </recommendedName>
</protein>
<evidence type="ECO:0000256" key="3">
    <source>
        <dbReference type="ARBA" id="ARBA00022448"/>
    </source>
</evidence>
<reference evidence="13 14" key="1">
    <citation type="submission" date="2021-10" db="EMBL/GenBank/DDBJ databases">
        <title>Draft genome of Aestuariibacter halophilus JC2043.</title>
        <authorList>
            <person name="Emsley S.A."/>
            <person name="Pfannmuller K.M."/>
            <person name="Ushijima B."/>
            <person name="Saw J.H."/>
            <person name="Videau P."/>
        </authorList>
    </citation>
    <scope>NUCLEOTIDE SEQUENCE [LARGE SCALE GENOMIC DNA]</scope>
    <source>
        <strain evidence="13 14">JC2043</strain>
    </source>
</reference>
<dbReference type="SUPFAM" id="SSF53067">
    <property type="entry name" value="Actin-like ATPase domain"/>
    <property type="match status" value="2"/>
</dbReference>
<comment type="similarity">
    <text evidence="2 10">Belongs to the GSP L family.</text>
</comment>
<keyword evidence="8" id="KW-1133">Transmembrane helix</keyword>
<dbReference type="RefSeq" id="WP_229160938.1">
    <property type="nucleotide sequence ID" value="NZ_JAJEWP010000003.1"/>
</dbReference>
<dbReference type="Pfam" id="PF12693">
    <property type="entry name" value="GspL_C"/>
    <property type="match status" value="1"/>
</dbReference>
<evidence type="ECO:0000256" key="6">
    <source>
        <dbReference type="ARBA" id="ARBA00022692"/>
    </source>
</evidence>
<dbReference type="NCBIfam" id="TIGR01709">
    <property type="entry name" value="typeII_sec_gspL"/>
    <property type="match status" value="1"/>
</dbReference>
<evidence type="ECO:0000256" key="8">
    <source>
        <dbReference type="ARBA" id="ARBA00022989"/>
    </source>
</evidence>
<comment type="caution">
    <text evidence="13">The sequence shown here is derived from an EMBL/GenBank/DDBJ whole genome shotgun (WGS) entry which is preliminary data.</text>
</comment>
<evidence type="ECO:0000313" key="13">
    <source>
        <dbReference type="EMBL" id="MCC2617045.1"/>
    </source>
</evidence>
<feature type="domain" description="GspL periplasmic" evidence="12">
    <location>
        <begin position="245"/>
        <end position="397"/>
    </location>
</feature>
<name>A0ABS8G923_9ALTE</name>